<name>A0A7M5VDL0_9CNID</name>
<reference evidence="1" key="1">
    <citation type="submission" date="2021-01" db="UniProtKB">
        <authorList>
            <consortium name="EnsemblMetazoa"/>
        </authorList>
    </citation>
    <scope>IDENTIFICATION</scope>
</reference>
<protein>
    <submittedName>
        <fullName evidence="1">Uncharacterized protein</fullName>
    </submittedName>
</protein>
<proteinExistence type="predicted"/>
<dbReference type="AlphaFoldDB" id="A0A7M5VDL0"/>
<evidence type="ECO:0000313" key="1">
    <source>
        <dbReference type="EnsemblMetazoa" id="CLYHEMP008771.1"/>
    </source>
</evidence>
<dbReference type="EnsemblMetazoa" id="CLYHEMT008771.1">
    <property type="protein sequence ID" value="CLYHEMP008771.1"/>
    <property type="gene ID" value="CLYHEMG008771"/>
</dbReference>
<sequence length="141" mass="16341">LYPLLPYQKLSKHRSRKAKKNQVRGKYGGCHTFSDRIMHLENSMRHQFVFLVFFLNIQSFLLYDINTCRDPENKCSGLNSFYNKTTGSCTCGLDSTQMWGNKCQYGRQSFSTSKLSNITSQMKLLSISRRNYAMKNPGVEE</sequence>
<dbReference type="Proteomes" id="UP000594262">
    <property type="component" value="Unplaced"/>
</dbReference>
<evidence type="ECO:0000313" key="2">
    <source>
        <dbReference type="Proteomes" id="UP000594262"/>
    </source>
</evidence>
<keyword evidence="2" id="KW-1185">Reference proteome</keyword>
<organism evidence="1 2">
    <name type="scientific">Clytia hemisphaerica</name>
    <dbReference type="NCBI Taxonomy" id="252671"/>
    <lineage>
        <taxon>Eukaryota</taxon>
        <taxon>Metazoa</taxon>
        <taxon>Cnidaria</taxon>
        <taxon>Hydrozoa</taxon>
        <taxon>Hydroidolina</taxon>
        <taxon>Leptothecata</taxon>
        <taxon>Obeliida</taxon>
        <taxon>Clytiidae</taxon>
        <taxon>Clytia</taxon>
    </lineage>
</organism>
<accession>A0A7M5VDL0</accession>